<gene>
    <name evidence="2" type="ORF">B0T23DRAFT_307436</name>
</gene>
<keyword evidence="3" id="KW-1185">Reference proteome</keyword>
<proteinExistence type="predicted"/>
<dbReference type="Proteomes" id="UP001285908">
    <property type="component" value="Unassembled WGS sequence"/>
</dbReference>
<feature type="region of interest" description="Disordered" evidence="1">
    <location>
        <begin position="149"/>
        <end position="183"/>
    </location>
</feature>
<evidence type="ECO:0000256" key="1">
    <source>
        <dbReference type="SAM" id="MobiDB-lite"/>
    </source>
</evidence>
<evidence type="ECO:0000313" key="2">
    <source>
        <dbReference type="EMBL" id="KAK3500404.1"/>
    </source>
</evidence>
<evidence type="ECO:0000313" key="3">
    <source>
        <dbReference type="Proteomes" id="UP001285908"/>
    </source>
</evidence>
<feature type="compositionally biased region" description="Low complexity" evidence="1">
    <location>
        <begin position="149"/>
        <end position="159"/>
    </location>
</feature>
<dbReference type="EMBL" id="JAULSX010000001">
    <property type="protein sequence ID" value="KAK3500404.1"/>
    <property type="molecule type" value="Genomic_DNA"/>
</dbReference>
<dbReference type="AlphaFoldDB" id="A0AAJ0IHJ1"/>
<dbReference type="GeneID" id="87872044"/>
<feature type="compositionally biased region" description="Basic and acidic residues" evidence="1">
    <location>
        <begin position="160"/>
        <end position="169"/>
    </location>
</feature>
<sequence>MSPFPDPVGRKKAAELWSRLLDTSKSEPPSSLMALSKVLQDLAEEFDKRVRSGWASDLYSLAWCNYFVAAFDRPTDNSSSDTTFKVDTQGDYKARIVKEGTTTTLEFLLNGPATATVQVHRGTLNQLIGEGSSRSAYVPSVGIPASVAGSTATATGSITREIEEEKTNQQEESDEDVGYSLWD</sequence>
<dbReference type="RefSeq" id="XP_062698037.1">
    <property type="nucleotide sequence ID" value="XM_062834422.1"/>
</dbReference>
<reference evidence="2 3" key="1">
    <citation type="journal article" date="2023" name="Mol. Phylogenet. Evol.">
        <title>Genome-scale phylogeny and comparative genomics of the fungal order Sordariales.</title>
        <authorList>
            <person name="Hensen N."/>
            <person name="Bonometti L."/>
            <person name="Westerberg I."/>
            <person name="Brannstrom I.O."/>
            <person name="Guillou S."/>
            <person name="Cros-Aarteil S."/>
            <person name="Calhoun S."/>
            <person name="Haridas S."/>
            <person name="Kuo A."/>
            <person name="Mondo S."/>
            <person name="Pangilinan J."/>
            <person name="Riley R."/>
            <person name="LaButti K."/>
            <person name="Andreopoulos B."/>
            <person name="Lipzen A."/>
            <person name="Chen C."/>
            <person name="Yan M."/>
            <person name="Daum C."/>
            <person name="Ng V."/>
            <person name="Clum A."/>
            <person name="Steindorff A."/>
            <person name="Ohm R.A."/>
            <person name="Martin F."/>
            <person name="Silar P."/>
            <person name="Natvig D.O."/>
            <person name="Lalanne C."/>
            <person name="Gautier V."/>
            <person name="Ament-Velasquez S.L."/>
            <person name="Kruys A."/>
            <person name="Hutchinson M.I."/>
            <person name="Powell A.J."/>
            <person name="Barry K."/>
            <person name="Miller A.N."/>
            <person name="Grigoriev I.V."/>
            <person name="Debuchy R."/>
            <person name="Gladieux P."/>
            <person name="Hiltunen Thoren M."/>
            <person name="Johannesson H."/>
        </authorList>
    </citation>
    <scope>NUCLEOTIDE SEQUENCE [LARGE SCALE GENOMIC DNA]</scope>
    <source>
        <strain evidence="2 3">FGSC 10403</strain>
    </source>
</reference>
<comment type="caution">
    <text evidence="2">The sequence shown here is derived from an EMBL/GenBank/DDBJ whole genome shotgun (WGS) entry which is preliminary data.</text>
</comment>
<protein>
    <submittedName>
        <fullName evidence="2">Uncharacterized protein</fullName>
    </submittedName>
</protein>
<accession>A0AAJ0IHJ1</accession>
<organism evidence="2 3">
    <name type="scientific">Neurospora hispaniola</name>
    <dbReference type="NCBI Taxonomy" id="588809"/>
    <lineage>
        <taxon>Eukaryota</taxon>
        <taxon>Fungi</taxon>
        <taxon>Dikarya</taxon>
        <taxon>Ascomycota</taxon>
        <taxon>Pezizomycotina</taxon>
        <taxon>Sordariomycetes</taxon>
        <taxon>Sordariomycetidae</taxon>
        <taxon>Sordariales</taxon>
        <taxon>Sordariaceae</taxon>
        <taxon>Neurospora</taxon>
    </lineage>
</organism>
<name>A0AAJ0IHJ1_9PEZI</name>